<evidence type="ECO:0000313" key="4">
    <source>
        <dbReference type="Proteomes" id="UP000615455"/>
    </source>
</evidence>
<dbReference type="Proteomes" id="UP000615455">
    <property type="component" value="Unassembled WGS sequence"/>
</dbReference>
<accession>A0ABQ1ESG1</accession>
<proteinExistence type="inferred from homology"/>
<keyword evidence="4" id="KW-1185">Reference proteome</keyword>
<dbReference type="Pfam" id="PF03358">
    <property type="entry name" value="FMN_red"/>
    <property type="match status" value="1"/>
</dbReference>
<evidence type="ECO:0000256" key="1">
    <source>
        <dbReference type="ARBA" id="ARBA00009428"/>
    </source>
</evidence>
<dbReference type="InterPro" id="IPR029039">
    <property type="entry name" value="Flavoprotein-like_sf"/>
</dbReference>
<dbReference type="InterPro" id="IPR050712">
    <property type="entry name" value="NAD(P)H-dep_reductase"/>
</dbReference>
<dbReference type="Gene3D" id="3.40.50.360">
    <property type="match status" value="1"/>
</dbReference>
<dbReference type="PANTHER" id="PTHR30543:SF21">
    <property type="entry name" value="NAD(P)H-DEPENDENT FMN REDUCTASE LOT6"/>
    <property type="match status" value="1"/>
</dbReference>
<reference evidence="4" key="1">
    <citation type="journal article" date="2019" name="Int. J. Syst. Evol. Microbiol.">
        <title>The Global Catalogue of Microorganisms (GCM) 10K type strain sequencing project: providing services to taxonomists for standard genome sequencing and annotation.</title>
        <authorList>
            <consortium name="The Broad Institute Genomics Platform"/>
            <consortium name="The Broad Institute Genome Sequencing Center for Infectious Disease"/>
            <person name="Wu L."/>
            <person name="Ma J."/>
        </authorList>
    </citation>
    <scope>NUCLEOTIDE SEQUENCE [LARGE SCALE GENOMIC DNA]</scope>
    <source>
        <strain evidence="4">CGMCC 1.15043</strain>
    </source>
</reference>
<comment type="similarity">
    <text evidence="1">Belongs to the azoreductase type 2 family.</text>
</comment>
<organism evidence="3 4">
    <name type="scientific">Paenibacillus marchantiophytorum</name>
    <dbReference type="NCBI Taxonomy" id="1619310"/>
    <lineage>
        <taxon>Bacteria</taxon>
        <taxon>Bacillati</taxon>
        <taxon>Bacillota</taxon>
        <taxon>Bacilli</taxon>
        <taxon>Bacillales</taxon>
        <taxon>Paenibacillaceae</taxon>
        <taxon>Paenibacillus</taxon>
    </lineage>
</organism>
<dbReference type="SUPFAM" id="SSF52218">
    <property type="entry name" value="Flavoproteins"/>
    <property type="match status" value="1"/>
</dbReference>
<feature type="domain" description="NADPH-dependent FMN reductase-like" evidence="2">
    <location>
        <begin position="1"/>
        <end position="141"/>
    </location>
</feature>
<dbReference type="InterPro" id="IPR005025">
    <property type="entry name" value="FMN_Rdtase-like_dom"/>
</dbReference>
<name>A0ABQ1ESG1_9BACL</name>
<dbReference type="PANTHER" id="PTHR30543">
    <property type="entry name" value="CHROMATE REDUCTASE"/>
    <property type="match status" value="1"/>
</dbReference>
<dbReference type="EMBL" id="BMHE01000016">
    <property type="protein sequence ID" value="GFZ85259.1"/>
    <property type="molecule type" value="Genomic_DNA"/>
</dbReference>
<gene>
    <name evidence="3" type="ORF">GCM10008018_34100</name>
</gene>
<comment type="caution">
    <text evidence="3">The sequence shown here is derived from an EMBL/GenBank/DDBJ whole genome shotgun (WGS) entry which is preliminary data.</text>
</comment>
<evidence type="ECO:0000313" key="3">
    <source>
        <dbReference type="EMBL" id="GFZ85259.1"/>
    </source>
</evidence>
<protein>
    <submittedName>
        <fullName evidence="3">FMN reductase</fullName>
    </submittedName>
</protein>
<evidence type="ECO:0000259" key="2">
    <source>
        <dbReference type="Pfam" id="PF03358"/>
    </source>
</evidence>
<sequence length="170" mass="17938">MNILAISGSLRTVSSNTKLIQVLSALAPASIKINIYEGIGELPHFNPDLDGDEPPQAVQEWRKVLQAADGVILSTPEYAHGVPGVLKNALDWIVSSGEFVDKPTAVISASPLTTGGEKAHDSLLLTLGLMTATLVGSSKVANVNMKLAAGNLAANEELKRELQRILSLFA</sequence>